<feature type="transmembrane region" description="Helical" evidence="13">
    <location>
        <begin position="71"/>
        <end position="91"/>
    </location>
</feature>
<dbReference type="GO" id="GO:0015293">
    <property type="term" value="F:symporter activity"/>
    <property type="evidence" value="ECO:0007669"/>
    <property type="project" value="UniProtKB-KW"/>
</dbReference>
<dbReference type="PANTHER" id="PTHR48086">
    <property type="entry name" value="SODIUM/PROLINE SYMPORTER-RELATED"/>
    <property type="match status" value="1"/>
</dbReference>
<evidence type="ECO:0000256" key="5">
    <source>
        <dbReference type="ARBA" id="ARBA00022692"/>
    </source>
</evidence>
<evidence type="ECO:0000256" key="11">
    <source>
        <dbReference type="ARBA" id="ARBA00023201"/>
    </source>
</evidence>
<protein>
    <submittedName>
        <fullName evidence="14">Sodium:solute symporter family protein</fullName>
    </submittedName>
</protein>
<dbReference type="Gene3D" id="1.20.1730.10">
    <property type="entry name" value="Sodium/glucose cotransporter"/>
    <property type="match status" value="1"/>
</dbReference>
<dbReference type="GO" id="GO:0005886">
    <property type="term" value="C:plasma membrane"/>
    <property type="evidence" value="ECO:0007669"/>
    <property type="project" value="UniProtKB-SubCell"/>
</dbReference>
<dbReference type="PANTHER" id="PTHR48086:SF3">
    <property type="entry name" value="SODIUM_PROLINE SYMPORTER"/>
    <property type="match status" value="1"/>
</dbReference>
<dbReference type="InterPro" id="IPR038377">
    <property type="entry name" value="Na/Glc_symporter_sf"/>
</dbReference>
<evidence type="ECO:0000256" key="6">
    <source>
        <dbReference type="ARBA" id="ARBA00022847"/>
    </source>
</evidence>
<comment type="similarity">
    <text evidence="2 12">Belongs to the sodium:solute symporter (SSF) (TC 2.A.21) family.</text>
</comment>
<evidence type="ECO:0000256" key="3">
    <source>
        <dbReference type="ARBA" id="ARBA00022448"/>
    </source>
</evidence>
<evidence type="ECO:0000256" key="2">
    <source>
        <dbReference type="ARBA" id="ARBA00006434"/>
    </source>
</evidence>
<comment type="subcellular location">
    <subcellularLocation>
        <location evidence="1">Cell membrane</location>
        <topology evidence="1">Multi-pass membrane protein</topology>
    </subcellularLocation>
</comment>
<keyword evidence="7 13" id="KW-1133">Transmembrane helix</keyword>
<keyword evidence="3" id="KW-0813">Transport</keyword>
<organism evidence="14 15">
    <name type="scientific">Hyalomma marginatum</name>
    <dbReference type="NCBI Taxonomy" id="34627"/>
    <lineage>
        <taxon>Eukaryota</taxon>
        <taxon>Metazoa</taxon>
        <taxon>Ecdysozoa</taxon>
        <taxon>Arthropoda</taxon>
        <taxon>Chelicerata</taxon>
        <taxon>Arachnida</taxon>
        <taxon>Acari</taxon>
        <taxon>Parasitiformes</taxon>
        <taxon>Ixodida</taxon>
        <taxon>Ixodoidea</taxon>
        <taxon>Ixodidae</taxon>
        <taxon>Hyalomminae</taxon>
        <taxon>Hyalomma</taxon>
    </lineage>
</organism>
<gene>
    <name evidence="14" type="ORF">MHYMCMPASI_00994</name>
</gene>
<dbReference type="AlphaFoldDB" id="A0A8S4BW41"/>
<reference evidence="14" key="1">
    <citation type="submission" date="2021-06" db="EMBL/GenBank/DDBJ databases">
        <authorList>
            <person name="Nardi T."/>
            <person name="Nardi T."/>
        </authorList>
    </citation>
    <scope>NUCLEOTIDE SEQUENCE</scope>
</reference>
<sequence>MIDLIIICAYFLIIVLIGISKSSRTVVDMSDFAVAQKSFPVSILIFTFLATSFGAGSTVGDAAKIYGDGIIFLFGMSGFLMFCLIMIFFLAKYFDDRFTNMISPGDIIKYFYGPKAEFTVGILGLFVSIFVVAGQIKGISVFVSHYSGLNQYYVTVIAGLMVALYTAIGGVRAVTITDILQWIVIIITLPIIVFMVSQKAGGFFEIFKNLPTEKLLIAKHPKFYEYLALFFAGCTPFLWMHPPLIQRYLMAKSPNAIKSMYWAEFIARPIIMTLIMILAFSCLRILPAINSSELIPNLINEVLGVGFRGLIVAMILAAGMSTADSHLNASSVLVTKHVIAKYFNISKPKSQIMVPRFMTIVLAIFAMLVAFSEIEIIHVVMYGFCFWGVGFSIPMVIGLLKMPTIPLIYWSSLTVGILSFFIAIYLLKLPGLAALTIAIFSAWLSSIFILMLYRKLT</sequence>
<keyword evidence="6" id="KW-0769">Symport</keyword>
<evidence type="ECO:0000313" key="15">
    <source>
        <dbReference type="Proteomes" id="UP000837675"/>
    </source>
</evidence>
<dbReference type="CDD" id="cd10322">
    <property type="entry name" value="SLC5sbd"/>
    <property type="match status" value="1"/>
</dbReference>
<dbReference type="Proteomes" id="UP000837675">
    <property type="component" value="Unassembled WGS sequence"/>
</dbReference>
<feature type="transmembrane region" description="Helical" evidence="13">
    <location>
        <begin position="265"/>
        <end position="286"/>
    </location>
</feature>
<evidence type="ECO:0000256" key="1">
    <source>
        <dbReference type="ARBA" id="ARBA00004651"/>
    </source>
</evidence>
<keyword evidence="4" id="KW-1003">Cell membrane</keyword>
<evidence type="ECO:0000256" key="8">
    <source>
        <dbReference type="ARBA" id="ARBA00023053"/>
    </source>
</evidence>
<evidence type="ECO:0000313" key="14">
    <source>
        <dbReference type="EMBL" id="CAG7598151.1"/>
    </source>
</evidence>
<keyword evidence="5 13" id="KW-0812">Transmembrane</keyword>
<feature type="transmembrane region" description="Helical" evidence="13">
    <location>
        <begin position="179"/>
        <end position="197"/>
    </location>
</feature>
<feature type="transmembrane region" description="Helical" evidence="13">
    <location>
        <begin position="433"/>
        <end position="453"/>
    </location>
</feature>
<dbReference type="InterPro" id="IPR050277">
    <property type="entry name" value="Sodium:Solute_Symporter"/>
</dbReference>
<dbReference type="EMBL" id="CAJVAF010000331">
    <property type="protein sequence ID" value="CAG7598151.1"/>
    <property type="molecule type" value="Genomic_DNA"/>
</dbReference>
<evidence type="ECO:0000256" key="13">
    <source>
        <dbReference type="SAM" id="Phobius"/>
    </source>
</evidence>
<evidence type="ECO:0000256" key="7">
    <source>
        <dbReference type="ARBA" id="ARBA00022989"/>
    </source>
</evidence>
<feature type="transmembrane region" description="Helical" evidence="13">
    <location>
        <begin position="298"/>
        <end position="320"/>
    </location>
</feature>
<feature type="transmembrane region" description="Helical" evidence="13">
    <location>
        <begin position="380"/>
        <end position="400"/>
    </location>
</feature>
<feature type="transmembrane region" description="Helical" evidence="13">
    <location>
        <begin position="407"/>
        <end position="427"/>
    </location>
</feature>
<feature type="transmembrane region" description="Helical" evidence="13">
    <location>
        <begin position="223"/>
        <end position="245"/>
    </location>
</feature>
<feature type="transmembrane region" description="Helical" evidence="13">
    <location>
        <begin position="152"/>
        <end position="173"/>
    </location>
</feature>
<feature type="transmembrane region" description="Helical" evidence="13">
    <location>
        <begin position="357"/>
        <end position="374"/>
    </location>
</feature>
<evidence type="ECO:0000256" key="4">
    <source>
        <dbReference type="ARBA" id="ARBA00022475"/>
    </source>
</evidence>
<dbReference type="PROSITE" id="PS50283">
    <property type="entry name" value="NA_SOLUT_SYMP_3"/>
    <property type="match status" value="1"/>
</dbReference>
<feature type="transmembrane region" description="Helical" evidence="13">
    <location>
        <begin position="118"/>
        <end position="140"/>
    </location>
</feature>
<evidence type="ECO:0000256" key="10">
    <source>
        <dbReference type="ARBA" id="ARBA00023136"/>
    </source>
</evidence>
<feature type="transmembrane region" description="Helical" evidence="13">
    <location>
        <begin position="38"/>
        <end position="59"/>
    </location>
</feature>
<dbReference type="InterPro" id="IPR001734">
    <property type="entry name" value="Na/solute_symporter"/>
</dbReference>
<dbReference type="Pfam" id="PF00474">
    <property type="entry name" value="SSF"/>
    <property type="match status" value="1"/>
</dbReference>
<keyword evidence="9" id="KW-0406">Ion transport</keyword>
<comment type="caution">
    <text evidence="14">The sequence shown here is derived from an EMBL/GenBank/DDBJ whole genome shotgun (WGS) entry which is preliminary data.</text>
</comment>
<dbReference type="GO" id="GO:0006814">
    <property type="term" value="P:sodium ion transport"/>
    <property type="evidence" value="ECO:0007669"/>
    <property type="project" value="UniProtKB-KW"/>
</dbReference>
<keyword evidence="11" id="KW-0739">Sodium transport</keyword>
<name>A0A8S4BW41_9ACAR</name>
<keyword evidence="15" id="KW-1185">Reference proteome</keyword>
<proteinExistence type="inferred from homology"/>
<evidence type="ECO:0000256" key="12">
    <source>
        <dbReference type="RuleBase" id="RU362091"/>
    </source>
</evidence>
<keyword evidence="8" id="KW-0915">Sodium</keyword>
<keyword evidence="10 13" id="KW-0472">Membrane</keyword>
<accession>A0A8S4BW41</accession>
<evidence type="ECO:0000256" key="9">
    <source>
        <dbReference type="ARBA" id="ARBA00023065"/>
    </source>
</evidence>